<evidence type="ECO:0000313" key="1">
    <source>
        <dbReference type="EMBL" id="RXK36465.1"/>
    </source>
</evidence>
<dbReference type="InParanoid" id="A0A4Q1BFB9"/>
<accession>A0A4Q1BFB9</accession>
<gene>
    <name evidence="1" type="ORF">M231_06249</name>
</gene>
<dbReference type="AlphaFoldDB" id="A0A4Q1BFB9"/>
<proteinExistence type="predicted"/>
<organism evidence="1 2">
    <name type="scientific">Tremella mesenterica</name>
    <name type="common">Jelly fungus</name>
    <dbReference type="NCBI Taxonomy" id="5217"/>
    <lineage>
        <taxon>Eukaryota</taxon>
        <taxon>Fungi</taxon>
        <taxon>Dikarya</taxon>
        <taxon>Basidiomycota</taxon>
        <taxon>Agaricomycotina</taxon>
        <taxon>Tremellomycetes</taxon>
        <taxon>Tremellales</taxon>
        <taxon>Tremellaceae</taxon>
        <taxon>Tremella</taxon>
    </lineage>
</organism>
<dbReference type="EMBL" id="SDIL01000096">
    <property type="protein sequence ID" value="RXK36465.1"/>
    <property type="molecule type" value="Genomic_DNA"/>
</dbReference>
<keyword evidence="2" id="KW-1185">Reference proteome</keyword>
<evidence type="ECO:0000313" key="2">
    <source>
        <dbReference type="Proteomes" id="UP000289152"/>
    </source>
</evidence>
<name>A0A4Q1BFB9_TREME</name>
<comment type="caution">
    <text evidence="1">The sequence shown here is derived from an EMBL/GenBank/DDBJ whole genome shotgun (WGS) entry which is preliminary data.</text>
</comment>
<dbReference type="VEuPathDB" id="FungiDB:TREMEDRAFT_65026"/>
<protein>
    <submittedName>
        <fullName evidence="1">Uncharacterized protein</fullName>
    </submittedName>
</protein>
<reference evidence="1 2" key="1">
    <citation type="submission" date="2016-06" db="EMBL/GenBank/DDBJ databases">
        <title>Evolution of pathogenesis and genome organization in the Tremellales.</title>
        <authorList>
            <person name="Cuomo C."/>
            <person name="Litvintseva A."/>
            <person name="Heitman J."/>
            <person name="Chen Y."/>
            <person name="Sun S."/>
            <person name="Springer D."/>
            <person name="Dromer F."/>
            <person name="Young S."/>
            <person name="Zeng Q."/>
            <person name="Chapman S."/>
            <person name="Gujja S."/>
            <person name="Saif S."/>
            <person name="Birren B."/>
        </authorList>
    </citation>
    <scope>NUCLEOTIDE SEQUENCE [LARGE SCALE GENOMIC DNA]</scope>
    <source>
        <strain evidence="1 2">ATCC 28783</strain>
    </source>
</reference>
<dbReference type="Proteomes" id="UP000289152">
    <property type="component" value="Unassembled WGS sequence"/>
</dbReference>
<sequence length="82" mass="9246">MMPTEEGPLADALNRALFEPEAKSNQEFIKKAKKLIMMVDKLEKKNMVMFPGWAGPGKPRPCEVFRKALEEAKEAGDKLLLN</sequence>